<dbReference type="PRINTS" id="PR00326">
    <property type="entry name" value="GTP1OBG"/>
</dbReference>
<dbReference type="PANTHER" id="PTHR11702">
    <property type="entry name" value="DEVELOPMENTALLY REGULATED GTP-BINDING PROTEIN-RELATED"/>
    <property type="match status" value="1"/>
</dbReference>
<sequence length="327" mass="35719">MAFIDELSIYMKAGDGGNGVERWKHEKGKEFAGPSGGDGGHGGDVYVRAIRDVHILIKYRHQKEFFAERGGDGGSDSLHGKNGDDFILDLPIGSIVRNMRTGEEVSLLKEGEKVMVLKGGRGGYGNEHFKTSINRSPKEHIPGTKGFEAEFEIELQIVADLGLVGLPNAGKSSLLNTLTRASAKTADYAFTTLEPNLGECFGFIIADIPGLIEGASEGRGLGHKFLRHVKRTKMLAHLVSLENEDPLAVYETVRKELAAYDKELAEKQEIIILSKTDMVTPERVQEVSAAMKKAHPNTAQLFAISIIDDEVMKSFQDELLKLLKAAA</sequence>
<feature type="domain" description="Obg" evidence="9">
    <location>
        <begin position="1"/>
        <end position="158"/>
    </location>
</feature>
<dbReference type="Pfam" id="PF01018">
    <property type="entry name" value="GTP1_OBG"/>
    <property type="match status" value="1"/>
</dbReference>
<evidence type="ECO:0000313" key="11">
    <source>
        <dbReference type="Proteomes" id="UP000177987"/>
    </source>
</evidence>
<dbReference type="PANTHER" id="PTHR11702:SF31">
    <property type="entry name" value="MITOCHONDRIAL RIBOSOME-ASSOCIATED GTPASE 2"/>
    <property type="match status" value="1"/>
</dbReference>
<gene>
    <name evidence="7" type="primary">obg</name>
    <name evidence="10" type="ORF">A2937_04090</name>
</gene>
<dbReference type="NCBIfam" id="TIGR02729">
    <property type="entry name" value="Obg_CgtA"/>
    <property type="match status" value="1"/>
</dbReference>
<dbReference type="FunFam" id="2.70.210.12:FF:000001">
    <property type="entry name" value="GTPase Obg"/>
    <property type="match status" value="1"/>
</dbReference>
<proteinExistence type="inferred from homology"/>
<keyword evidence="6 7" id="KW-0342">GTP-binding</keyword>
<organism evidence="10 11">
    <name type="scientific">Candidatus Yonathbacteria bacterium RIFCSPLOWO2_01_FULL_47_33b</name>
    <dbReference type="NCBI Taxonomy" id="1802727"/>
    <lineage>
        <taxon>Bacteria</taxon>
        <taxon>Candidatus Yonathiibacteriota</taxon>
    </lineage>
</organism>
<dbReference type="CDD" id="cd01898">
    <property type="entry name" value="Obg"/>
    <property type="match status" value="1"/>
</dbReference>
<evidence type="ECO:0000256" key="6">
    <source>
        <dbReference type="ARBA" id="ARBA00023134"/>
    </source>
</evidence>
<dbReference type="GO" id="GO:0005525">
    <property type="term" value="F:GTP binding"/>
    <property type="evidence" value="ECO:0007669"/>
    <property type="project" value="UniProtKB-UniRule"/>
</dbReference>
<evidence type="ECO:0000259" key="8">
    <source>
        <dbReference type="PROSITE" id="PS51710"/>
    </source>
</evidence>
<dbReference type="InterPro" id="IPR031167">
    <property type="entry name" value="G_OBG"/>
</dbReference>
<feature type="binding site" evidence="7">
    <location>
        <begin position="165"/>
        <end position="172"/>
    </location>
    <ligand>
        <name>GTP</name>
        <dbReference type="ChEBI" id="CHEBI:37565"/>
    </ligand>
</feature>
<dbReference type="GO" id="GO:0000287">
    <property type="term" value="F:magnesium ion binding"/>
    <property type="evidence" value="ECO:0007669"/>
    <property type="project" value="InterPro"/>
</dbReference>
<dbReference type="InterPro" id="IPR006073">
    <property type="entry name" value="GTP-bd"/>
</dbReference>
<keyword evidence="4 7" id="KW-0378">Hydrolase</keyword>
<evidence type="ECO:0000256" key="1">
    <source>
        <dbReference type="ARBA" id="ARBA00007699"/>
    </source>
</evidence>
<feature type="binding site" evidence="7">
    <location>
        <begin position="190"/>
        <end position="194"/>
    </location>
    <ligand>
        <name>GTP</name>
        <dbReference type="ChEBI" id="CHEBI:37565"/>
    </ligand>
</feature>
<dbReference type="InterPro" id="IPR014100">
    <property type="entry name" value="GTP-bd_Obg/CgtA"/>
</dbReference>
<feature type="binding site" evidence="7">
    <location>
        <position position="192"/>
    </location>
    <ligand>
        <name>Mg(2+)</name>
        <dbReference type="ChEBI" id="CHEBI:18420"/>
    </ligand>
</feature>
<dbReference type="PROSITE" id="PS00905">
    <property type="entry name" value="GTP1_OBG"/>
    <property type="match status" value="1"/>
</dbReference>
<reference evidence="10 11" key="1">
    <citation type="journal article" date="2016" name="Nat. Commun.">
        <title>Thousands of microbial genomes shed light on interconnected biogeochemical processes in an aquifer system.</title>
        <authorList>
            <person name="Anantharaman K."/>
            <person name="Brown C.T."/>
            <person name="Hug L.A."/>
            <person name="Sharon I."/>
            <person name="Castelle C.J."/>
            <person name="Probst A.J."/>
            <person name="Thomas B.C."/>
            <person name="Singh A."/>
            <person name="Wilkins M.J."/>
            <person name="Karaoz U."/>
            <person name="Brodie E.L."/>
            <person name="Williams K.H."/>
            <person name="Hubbard S.S."/>
            <person name="Banfield J.F."/>
        </authorList>
    </citation>
    <scope>NUCLEOTIDE SEQUENCE [LARGE SCALE GENOMIC DNA]</scope>
</reference>
<dbReference type="Gene3D" id="3.40.50.300">
    <property type="entry name" value="P-loop containing nucleotide triphosphate hydrolases"/>
    <property type="match status" value="1"/>
</dbReference>
<dbReference type="Pfam" id="PF01926">
    <property type="entry name" value="MMR_HSR1"/>
    <property type="match status" value="1"/>
</dbReference>
<evidence type="ECO:0000256" key="5">
    <source>
        <dbReference type="ARBA" id="ARBA00022842"/>
    </source>
</evidence>
<evidence type="ECO:0000259" key="9">
    <source>
        <dbReference type="PROSITE" id="PS51883"/>
    </source>
</evidence>
<dbReference type="SUPFAM" id="SSF52540">
    <property type="entry name" value="P-loop containing nucleoside triphosphate hydrolases"/>
    <property type="match status" value="1"/>
</dbReference>
<dbReference type="PROSITE" id="PS51710">
    <property type="entry name" value="G_OBG"/>
    <property type="match status" value="1"/>
</dbReference>
<evidence type="ECO:0000256" key="3">
    <source>
        <dbReference type="ARBA" id="ARBA00022741"/>
    </source>
</evidence>
<comment type="function">
    <text evidence="7">An essential GTPase which binds GTP, GDP and possibly (p)ppGpp with moderate affinity, with high nucleotide exchange rates and a fairly low GTP hydrolysis rate. Plays a role in control of the cell cycle, stress response, ribosome biogenesis and in those bacteria that undergo differentiation, in morphogenesis control.</text>
</comment>
<dbReference type="InterPro" id="IPR036726">
    <property type="entry name" value="GTP1_OBG_dom_sf"/>
</dbReference>
<dbReference type="Gene3D" id="2.70.210.12">
    <property type="entry name" value="GTP1/OBG domain"/>
    <property type="match status" value="1"/>
</dbReference>
<comment type="subunit">
    <text evidence="7">Monomer.</text>
</comment>
<keyword evidence="7" id="KW-0479">Metal-binding</keyword>
<dbReference type="InterPro" id="IPR006169">
    <property type="entry name" value="GTP1_OBG_dom"/>
</dbReference>
<name>A0A1G2SF37_9BACT</name>
<dbReference type="PROSITE" id="PS51883">
    <property type="entry name" value="OBG"/>
    <property type="match status" value="1"/>
</dbReference>
<dbReference type="InterPro" id="IPR045086">
    <property type="entry name" value="OBG_GTPase"/>
</dbReference>
<dbReference type="EC" id="3.6.5.-" evidence="7"/>
<feature type="binding site" evidence="7">
    <location>
        <begin position="207"/>
        <end position="210"/>
    </location>
    <ligand>
        <name>GTP</name>
        <dbReference type="ChEBI" id="CHEBI:37565"/>
    </ligand>
</feature>
<dbReference type="InterPro" id="IPR027417">
    <property type="entry name" value="P-loop_NTPase"/>
</dbReference>
<comment type="similarity">
    <text evidence="1 7">Belongs to the TRAFAC class OBG-HflX-like GTPase superfamily. OBG GTPase family.</text>
</comment>
<dbReference type="PIRSF" id="PIRSF002401">
    <property type="entry name" value="GTP_bd_Obg/CgtA"/>
    <property type="match status" value="1"/>
</dbReference>
<comment type="cofactor">
    <cofactor evidence="7">
        <name>Mg(2+)</name>
        <dbReference type="ChEBI" id="CHEBI:18420"/>
    </cofactor>
</comment>
<feature type="binding site" evidence="7">
    <location>
        <position position="172"/>
    </location>
    <ligand>
        <name>Mg(2+)</name>
        <dbReference type="ChEBI" id="CHEBI:18420"/>
    </ligand>
</feature>
<dbReference type="HAMAP" id="MF_01454">
    <property type="entry name" value="GTPase_Obg"/>
    <property type="match status" value="1"/>
</dbReference>
<evidence type="ECO:0000256" key="7">
    <source>
        <dbReference type="HAMAP-Rule" id="MF_01454"/>
    </source>
</evidence>
<dbReference type="InterPro" id="IPR006074">
    <property type="entry name" value="GTP1-OBG_CS"/>
</dbReference>
<dbReference type="Proteomes" id="UP000177987">
    <property type="component" value="Unassembled WGS sequence"/>
</dbReference>
<comment type="subcellular location">
    <subcellularLocation>
        <location evidence="7">Cytoplasm</location>
    </subcellularLocation>
</comment>
<protein>
    <recommendedName>
        <fullName evidence="7">GTPase Obg</fullName>
        <ecNumber evidence="7">3.6.5.-</ecNumber>
    </recommendedName>
    <alternativeName>
        <fullName evidence="7">GTP-binding protein Obg</fullName>
    </alternativeName>
</protein>
<comment type="caution">
    <text evidence="10">The sequence shown here is derived from an EMBL/GenBank/DDBJ whole genome shotgun (WGS) entry which is preliminary data.</text>
</comment>
<dbReference type="SUPFAM" id="SSF82051">
    <property type="entry name" value="Obg GTP-binding protein N-terminal domain"/>
    <property type="match status" value="1"/>
</dbReference>
<accession>A0A1G2SF37</accession>
<keyword evidence="2 7" id="KW-0963">Cytoplasm</keyword>
<dbReference type="EMBL" id="MHUW01000019">
    <property type="protein sequence ID" value="OHA83302.1"/>
    <property type="molecule type" value="Genomic_DNA"/>
</dbReference>
<keyword evidence="3 7" id="KW-0547">Nucleotide-binding</keyword>
<feature type="binding site" evidence="7">
    <location>
        <begin position="305"/>
        <end position="307"/>
    </location>
    <ligand>
        <name>GTP</name>
        <dbReference type="ChEBI" id="CHEBI:37565"/>
    </ligand>
</feature>
<feature type="binding site" evidence="7">
    <location>
        <begin position="274"/>
        <end position="277"/>
    </location>
    <ligand>
        <name>GTP</name>
        <dbReference type="ChEBI" id="CHEBI:37565"/>
    </ligand>
</feature>
<dbReference type="NCBIfam" id="NF008956">
    <property type="entry name" value="PRK12299.1"/>
    <property type="match status" value="1"/>
</dbReference>
<evidence type="ECO:0000256" key="4">
    <source>
        <dbReference type="ARBA" id="ARBA00022801"/>
    </source>
</evidence>
<dbReference type="STRING" id="1802727.A2937_04090"/>
<dbReference type="AlphaFoldDB" id="A0A1G2SF37"/>
<feature type="domain" description="OBG-type G" evidence="8">
    <location>
        <begin position="159"/>
        <end position="324"/>
    </location>
</feature>
<keyword evidence="5 7" id="KW-0460">Magnesium</keyword>
<evidence type="ECO:0000313" key="10">
    <source>
        <dbReference type="EMBL" id="OHA83302.1"/>
    </source>
</evidence>
<dbReference type="GO" id="GO:0042254">
    <property type="term" value="P:ribosome biogenesis"/>
    <property type="evidence" value="ECO:0007669"/>
    <property type="project" value="UniProtKB-UniRule"/>
</dbReference>
<evidence type="ECO:0000256" key="2">
    <source>
        <dbReference type="ARBA" id="ARBA00022490"/>
    </source>
</evidence>
<dbReference type="GO" id="GO:0005737">
    <property type="term" value="C:cytoplasm"/>
    <property type="evidence" value="ECO:0007669"/>
    <property type="project" value="UniProtKB-SubCell"/>
</dbReference>
<dbReference type="GO" id="GO:0003924">
    <property type="term" value="F:GTPase activity"/>
    <property type="evidence" value="ECO:0007669"/>
    <property type="project" value="UniProtKB-UniRule"/>
</dbReference>